<feature type="repeat" description="WD" evidence="3">
    <location>
        <begin position="1036"/>
        <end position="1077"/>
    </location>
</feature>
<feature type="repeat" description="WD" evidence="3">
    <location>
        <begin position="952"/>
        <end position="993"/>
    </location>
</feature>
<name>A0A0F3GQ50_9BACT</name>
<keyword evidence="1 3" id="KW-0853">WD repeat</keyword>
<reference evidence="5 6" key="1">
    <citation type="submission" date="2015-02" db="EMBL/GenBank/DDBJ databases">
        <title>Single-cell genomics of uncultivated deep-branching MTB reveals a conserved set of magnetosome genes.</title>
        <authorList>
            <person name="Kolinko S."/>
            <person name="Richter M."/>
            <person name="Glockner F.O."/>
            <person name="Brachmann A."/>
            <person name="Schuler D."/>
        </authorList>
    </citation>
    <scope>NUCLEOTIDE SEQUENCE [LARGE SCALE GENOMIC DNA]</scope>
    <source>
        <strain evidence="5">TM-1</strain>
    </source>
</reference>
<dbReference type="SMART" id="SM00564">
    <property type="entry name" value="PQQ"/>
    <property type="match status" value="12"/>
</dbReference>
<dbReference type="Gene3D" id="3.40.50.300">
    <property type="entry name" value="P-loop containing nucleotide triphosphate hydrolases"/>
    <property type="match status" value="1"/>
</dbReference>
<evidence type="ECO:0000259" key="4">
    <source>
        <dbReference type="Pfam" id="PF05729"/>
    </source>
</evidence>
<dbReference type="SUPFAM" id="SSF52540">
    <property type="entry name" value="P-loop containing nucleoside triphosphate hydrolases"/>
    <property type="match status" value="1"/>
</dbReference>
<dbReference type="SUPFAM" id="SSF141571">
    <property type="entry name" value="Pentapeptide repeat-like"/>
    <property type="match status" value="1"/>
</dbReference>
<dbReference type="Gene3D" id="2.160.20.80">
    <property type="entry name" value="E3 ubiquitin-protein ligase SopA"/>
    <property type="match status" value="1"/>
</dbReference>
<dbReference type="PANTHER" id="PTHR19848:SF8">
    <property type="entry name" value="F-BOX AND WD REPEAT DOMAIN CONTAINING 7"/>
    <property type="match status" value="1"/>
</dbReference>
<feature type="repeat" description="WD" evidence="3">
    <location>
        <begin position="1287"/>
        <end position="1328"/>
    </location>
</feature>
<feature type="repeat" description="WD" evidence="3">
    <location>
        <begin position="1162"/>
        <end position="1203"/>
    </location>
</feature>
<dbReference type="Gene3D" id="2.130.10.10">
    <property type="entry name" value="YVTN repeat-like/Quinoprotein amine dehydrogenase"/>
    <property type="match status" value="5"/>
</dbReference>
<gene>
    <name evidence="5" type="ORF">MBAV_003693</name>
</gene>
<feature type="repeat" description="WD" evidence="3">
    <location>
        <begin position="910"/>
        <end position="951"/>
    </location>
</feature>
<dbReference type="InterPro" id="IPR020472">
    <property type="entry name" value="WD40_PAC1"/>
</dbReference>
<dbReference type="CDD" id="cd00200">
    <property type="entry name" value="WD40"/>
    <property type="match status" value="3"/>
</dbReference>
<sequence length="1370" mass="151893">MVSGVRAACNNTLELNEFFDIELKSNASKYVETLHNFTELKSCFKYPPPTESNNLSSVHQLTVNNVKLGIGCLNSAWLAYGGDADKGYMFVCERQVDSVLEKIKDCDVKVALMHHPLEWLVPFDRKDVENILRLKFNLLFTGHLHDPEPNFTQKPGGNLFHSEGGTLFNGDRKSYQGYTIIKKGSDKISLYFRKYVDSRRQFDKDIERAPDGYWEFHLVSKTQLHDIKKGAPKLSDTDAFLKSMLNDMQTRLKVPLYVPLTCAHDISIHQSDIALKDEVDKFLNSQASVLLLLGDSGAGKSTFCAHLFSGLKDAYLKDTNAPVPVFIKLGPLYEGVKAGTFVDDELRRYKLDPSSIEGLKQGKSVIFFLDGYDELGEKLRLFQGDWLNSWTNVKVIVTCRNQHISKSDEFHLFQRVDSLTSRPDEKGFRSLYITPLSDNQVDAYLEEFVKTLEAQWKTPEAYKKQILTIYNLRELSSNPLLLNILVNTLPSLIEDNKVSAINRSSIYNEFIRQWFINEMMRLKSGTIDIDYFFEFAEVLAFEMFIEGKVQIELPKKSLFGRKKEQESLQYRLLTSVDNNYAKFRSGCPIQRVKDETFTFMHKSYQEYFVARRLQQDISKGSEDALNKKLLTKEPAIIAFLSEMEVDKSTLLNIVKESKTNTSIETAASNAATILNAHRFCFSGCDLRGVRIPGADLSCAVLDYTDMSKADLRSVSFRKAFLRNTTLIESCMEDVEFGEMPYLQGHSNDVTCVAISADGMKIVSGSKDNTLRIWDIATGNLLKTLEGHSSVVSSVAISADDKKIVSGSKDNTVKIWEMATGIMIKTLQEHSDDVTSVAISADGMKIVSGSDDNTVKIWDMPTGSLINNLQGHNGYVKSVAISPDGTKIVSASSDNTLRIWDIVSDSLPITLKGHNRHVRSVAISSNGMQIVSGSDDKTLRIWDMATGSLLNTLEGHVSSVYSVAITADGTKIVSGSDDKTLRIWDMATGSLLNTLEGHSNAISSVAISADCMTIVSGSRDKTLRIWDMTTDNLINNLQGHSYTVISVAISPDGTKIVSGSRDKTLRIWEMATGNLTNNLQGHSNDVTNVAISPDGTKIVSGSRDKTLRIWDMATGSLINTLQGHSNDVTSVAINHDGTKIVSGSSDETLRIWDMATGNLINNLQGHSNAVTSVAISPDGTKIVSGSEDKTLRIWDMITGSLINTLQGHSNDVTSVAINHDGTKILSGSEDKTLRIWDMITGSLINTLQGHNGSVYTVSISADGTKIVSGSDDNTIRIWDMDVGMLTTLQGHYNWVYSVAISQDGMKIVSGSGDHSVKVWDAGTGRLIWTTNPRLYCKGTRINRVTGLSDVNRRLLLQRGAVRGFNMTFSIR</sequence>
<evidence type="ECO:0000313" key="5">
    <source>
        <dbReference type="EMBL" id="KJU84114.1"/>
    </source>
</evidence>
<dbReference type="InterPro" id="IPR029052">
    <property type="entry name" value="Metallo-depent_PP-like"/>
</dbReference>
<dbReference type="InterPro" id="IPR018391">
    <property type="entry name" value="PQQ_b-propeller_rpt"/>
</dbReference>
<accession>A0A0F3GQ50</accession>
<dbReference type="InterPro" id="IPR036322">
    <property type="entry name" value="WD40_repeat_dom_sf"/>
</dbReference>
<dbReference type="PROSITE" id="PS00678">
    <property type="entry name" value="WD_REPEATS_1"/>
    <property type="match status" value="13"/>
</dbReference>
<evidence type="ECO:0000256" key="3">
    <source>
        <dbReference type="PROSITE-ProRule" id="PRU00221"/>
    </source>
</evidence>
<feature type="repeat" description="WD" evidence="3">
    <location>
        <begin position="1204"/>
        <end position="1245"/>
    </location>
</feature>
<feature type="repeat" description="WD" evidence="3">
    <location>
        <begin position="826"/>
        <end position="867"/>
    </location>
</feature>
<dbReference type="InterPro" id="IPR019775">
    <property type="entry name" value="WD40_repeat_CS"/>
</dbReference>
<feature type="repeat" description="WD" evidence="3">
    <location>
        <begin position="1120"/>
        <end position="1161"/>
    </location>
</feature>
<dbReference type="SMART" id="SM00320">
    <property type="entry name" value="WD40"/>
    <property type="match status" value="14"/>
</dbReference>
<proteinExistence type="predicted"/>
<feature type="repeat" description="WD" evidence="3">
    <location>
        <begin position="994"/>
        <end position="1035"/>
    </location>
</feature>
<dbReference type="PRINTS" id="PR00320">
    <property type="entry name" value="GPROTEINBRPT"/>
</dbReference>
<dbReference type="InterPro" id="IPR027417">
    <property type="entry name" value="P-loop_NTPase"/>
</dbReference>
<dbReference type="PATRIC" id="fig|29290.4.peg.4915"/>
<evidence type="ECO:0000256" key="1">
    <source>
        <dbReference type="ARBA" id="ARBA00022574"/>
    </source>
</evidence>
<evidence type="ECO:0000256" key="2">
    <source>
        <dbReference type="ARBA" id="ARBA00022737"/>
    </source>
</evidence>
<dbReference type="InterPro" id="IPR007111">
    <property type="entry name" value="NACHT_NTPase"/>
</dbReference>
<dbReference type="InterPro" id="IPR001646">
    <property type="entry name" value="5peptide_repeat"/>
</dbReference>
<comment type="caution">
    <text evidence="5">The sequence shown here is derived from an EMBL/GenBank/DDBJ whole genome shotgun (WGS) entry which is preliminary data.</text>
</comment>
<feature type="repeat" description="WD" evidence="3">
    <location>
        <begin position="1246"/>
        <end position="1287"/>
    </location>
</feature>
<dbReference type="Pfam" id="PF00400">
    <property type="entry name" value="WD40"/>
    <property type="match status" value="9"/>
</dbReference>
<protein>
    <submittedName>
        <fullName evidence="5">Repeat-containing protein</fullName>
    </submittedName>
</protein>
<dbReference type="Pfam" id="PF00805">
    <property type="entry name" value="Pentapeptide"/>
    <property type="match status" value="1"/>
</dbReference>
<feature type="repeat" description="WD" evidence="3">
    <location>
        <begin position="742"/>
        <end position="783"/>
    </location>
</feature>
<organism evidence="5 6">
    <name type="scientific">Candidatus Magnetobacterium bavaricum</name>
    <dbReference type="NCBI Taxonomy" id="29290"/>
    <lineage>
        <taxon>Bacteria</taxon>
        <taxon>Pseudomonadati</taxon>
        <taxon>Nitrospirota</taxon>
        <taxon>Thermodesulfovibrionia</taxon>
        <taxon>Thermodesulfovibrionales</taxon>
        <taxon>Candidatus Magnetobacteriaceae</taxon>
        <taxon>Candidatus Magnetobacterium</taxon>
    </lineage>
</organism>
<dbReference type="SUPFAM" id="SSF50978">
    <property type="entry name" value="WD40 repeat-like"/>
    <property type="match status" value="2"/>
</dbReference>
<dbReference type="PANTHER" id="PTHR19848">
    <property type="entry name" value="WD40 REPEAT PROTEIN"/>
    <property type="match status" value="1"/>
</dbReference>
<feature type="domain" description="NACHT" evidence="4">
    <location>
        <begin position="289"/>
        <end position="449"/>
    </location>
</feature>
<feature type="repeat" description="WD" evidence="3">
    <location>
        <begin position="784"/>
        <end position="825"/>
    </location>
</feature>
<dbReference type="EMBL" id="LACI01001617">
    <property type="protein sequence ID" value="KJU84114.1"/>
    <property type="molecule type" value="Genomic_DNA"/>
</dbReference>
<dbReference type="PROSITE" id="PS50082">
    <property type="entry name" value="WD_REPEATS_2"/>
    <property type="match status" value="14"/>
</dbReference>
<keyword evidence="6" id="KW-1185">Reference proteome</keyword>
<dbReference type="PROSITE" id="PS50294">
    <property type="entry name" value="WD_REPEATS_REGION"/>
    <property type="match status" value="14"/>
</dbReference>
<dbReference type="Proteomes" id="UP000033423">
    <property type="component" value="Unassembled WGS sequence"/>
</dbReference>
<dbReference type="Pfam" id="PF05729">
    <property type="entry name" value="NACHT"/>
    <property type="match status" value="1"/>
</dbReference>
<feature type="repeat" description="WD" evidence="3">
    <location>
        <begin position="1078"/>
        <end position="1119"/>
    </location>
</feature>
<keyword evidence="2" id="KW-0677">Repeat</keyword>
<dbReference type="InterPro" id="IPR001680">
    <property type="entry name" value="WD40_rpt"/>
</dbReference>
<dbReference type="InterPro" id="IPR015943">
    <property type="entry name" value="WD40/YVTN_repeat-like_dom_sf"/>
</dbReference>
<evidence type="ECO:0000313" key="6">
    <source>
        <dbReference type="Proteomes" id="UP000033423"/>
    </source>
</evidence>
<dbReference type="SUPFAM" id="SSF56300">
    <property type="entry name" value="Metallo-dependent phosphatases"/>
    <property type="match status" value="1"/>
</dbReference>
<dbReference type="Pfam" id="PF25173">
    <property type="entry name" value="Beta-prop_WDR3_1st"/>
    <property type="match status" value="1"/>
</dbReference>
<dbReference type="Gene3D" id="3.60.21.10">
    <property type="match status" value="1"/>
</dbReference>
<feature type="repeat" description="WD" evidence="3">
    <location>
        <begin position="868"/>
        <end position="909"/>
    </location>
</feature>